<dbReference type="EMBL" id="VFQX01000066">
    <property type="protein sequence ID" value="KAF0972611.1"/>
    <property type="molecule type" value="Genomic_DNA"/>
</dbReference>
<evidence type="ECO:0000313" key="4">
    <source>
        <dbReference type="Proteomes" id="UP000444721"/>
    </source>
</evidence>
<dbReference type="GO" id="GO:0005685">
    <property type="term" value="C:U1 snRNP"/>
    <property type="evidence" value="ECO:0007669"/>
    <property type="project" value="TreeGrafter"/>
</dbReference>
<dbReference type="PROSITE" id="PS51676">
    <property type="entry name" value="FF"/>
    <property type="match status" value="2"/>
</dbReference>
<organism evidence="3 4">
    <name type="scientific">Naegleria fowleri</name>
    <name type="common">Brain eating amoeba</name>
    <dbReference type="NCBI Taxonomy" id="5763"/>
    <lineage>
        <taxon>Eukaryota</taxon>
        <taxon>Discoba</taxon>
        <taxon>Heterolobosea</taxon>
        <taxon>Tetramitia</taxon>
        <taxon>Eutetramitia</taxon>
        <taxon>Vahlkampfiidae</taxon>
        <taxon>Naegleria</taxon>
    </lineage>
</organism>
<dbReference type="Proteomes" id="UP000444721">
    <property type="component" value="Unassembled WGS sequence"/>
</dbReference>
<protein>
    <recommendedName>
        <fullName evidence="2">FF domain-containing protein</fullName>
    </recommendedName>
</protein>
<dbReference type="VEuPathDB" id="AmoebaDB:NfTy_048070"/>
<evidence type="ECO:0000313" key="3">
    <source>
        <dbReference type="EMBL" id="KAF0972611.1"/>
    </source>
</evidence>
<feature type="domain" description="FF" evidence="2">
    <location>
        <begin position="229"/>
        <end position="291"/>
    </location>
</feature>
<dbReference type="GeneID" id="68116077"/>
<dbReference type="PANTHER" id="PTHR11864">
    <property type="entry name" value="PRE-MRNA-PROCESSING PROTEIN PRP40"/>
    <property type="match status" value="1"/>
</dbReference>
<comment type="caution">
    <text evidence="3">The sequence shown here is derived from an EMBL/GenBank/DDBJ whole genome shotgun (WGS) entry which is preliminary data.</text>
</comment>
<dbReference type="GO" id="GO:0045292">
    <property type="term" value="P:mRNA cis splicing, via spliceosome"/>
    <property type="evidence" value="ECO:0007669"/>
    <property type="project" value="InterPro"/>
</dbReference>
<dbReference type="GO" id="GO:0071004">
    <property type="term" value="C:U2-type prespliceosome"/>
    <property type="evidence" value="ECO:0007669"/>
    <property type="project" value="TreeGrafter"/>
</dbReference>
<name>A0A6A5BDD0_NAEFO</name>
<feature type="region of interest" description="Disordered" evidence="1">
    <location>
        <begin position="1"/>
        <end position="161"/>
    </location>
</feature>
<dbReference type="Gene3D" id="1.10.10.440">
    <property type="entry name" value="FF domain"/>
    <property type="match status" value="5"/>
</dbReference>
<accession>A0A6A5BDD0</accession>
<dbReference type="SMART" id="SM00441">
    <property type="entry name" value="FF"/>
    <property type="match status" value="4"/>
</dbReference>
<feature type="domain" description="FF" evidence="2">
    <location>
        <begin position="162"/>
        <end position="216"/>
    </location>
</feature>
<feature type="compositionally biased region" description="Low complexity" evidence="1">
    <location>
        <begin position="8"/>
        <end position="20"/>
    </location>
</feature>
<dbReference type="InterPro" id="IPR002713">
    <property type="entry name" value="FF_domain"/>
</dbReference>
<dbReference type="VEuPathDB" id="AmoebaDB:FDP41_008860"/>
<reference evidence="3 4" key="1">
    <citation type="journal article" date="2019" name="Sci. Rep.">
        <title>Nanopore sequencing improves the draft genome of the human pathogenic amoeba Naegleria fowleri.</title>
        <authorList>
            <person name="Liechti N."/>
            <person name="Schurch N."/>
            <person name="Bruggmann R."/>
            <person name="Wittwer M."/>
        </authorList>
    </citation>
    <scope>NUCLEOTIDE SEQUENCE [LARGE SCALE GENOMIC DNA]</scope>
    <source>
        <strain evidence="3 4">ATCC 30894</strain>
    </source>
</reference>
<dbReference type="InterPro" id="IPR039726">
    <property type="entry name" value="Prp40-like"/>
</dbReference>
<dbReference type="AlphaFoldDB" id="A0A6A5BDD0"/>
<dbReference type="RefSeq" id="XP_044557325.1">
    <property type="nucleotide sequence ID" value="XM_044712758.1"/>
</dbReference>
<feature type="compositionally biased region" description="Low complexity" evidence="1">
    <location>
        <begin position="144"/>
        <end position="155"/>
    </location>
</feature>
<evidence type="ECO:0000256" key="1">
    <source>
        <dbReference type="SAM" id="MobiDB-lite"/>
    </source>
</evidence>
<dbReference type="Pfam" id="PF01846">
    <property type="entry name" value="FF"/>
    <property type="match status" value="3"/>
</dbReference>
<dbReference type="InterPro" id="IPR036517">
    <property type="entry name" value="FF_domain_sf"/>
</dbReference>
<dbReference type="PANTHER" id="PTHR11864:SF0">
    <property type="entry name" value="PRP40 PRE-MRNA PROCESSING FACTOR 40 HOMOLOG A (YEAST)"/>
    <property type="match status" value="1"/>
</dbReference>
<keyword evidence="4" id="KW-1185">Reference proteome</keyword>
<evidence type="ECO:0000259" key="2">
    <source>
        <dbReference type="PROSITE" id="PS51676"/>
    </source>
</evidence>
<feature type="compositionally biased region" description="Basic and acidic residues" evidence="1">
    <location>
        <begin position="569"/>
        <end position="580"/>
    </location>
</feature>
<dbReference type="GO" id="GO:0003723">
    <property type="term" value="F:RNA binding"/>
    <property type="evidence" value="ECO:0007669"/>
    <property type="project" value="TreeGrafter"/>
</dbReference>
<feature type="region of interest" description="Disordered" evidence="1">
    <location>
        <begin position="521"/>
        <end position="580"/>
    </location>
</feature>
<proteinExistence type="predicted"/>
<feature type="compositionally biased region" description="Low complexity" evidence="1">
    <location>
        <begin position="86"/>
        <end position="129"/>
    </location>
</feature>
<dbReference type="VEuPathDB" id="AmoebaDB:NF0126910"/>
<dbReference type="OMA" id="DDWSRAM"/>
<gene>
    <name evidence="3" type="ORF">FDP41_008860</name>
</gene>
<dbReference type="OrthoDB" id="187617at2759"/>
<sequence length="580" mass="68313">MSQDRRYYNNYSSSSGYYSRGGRDGDRYYTNSSEHSSYHHHQHDRSSSGGAGGGSDYYSSSSTHNNYHSGMDSRDHQSHHNHHQQQQHSYNYNRPPSSYVSPSSSSSSASRIASPPSSSSPSTPSNASPFRHGSHDVASPPRSPSHSSSASSSGSKIREMSYEERVSTFKKMLDDCKVQTDDDWSRAMKRVGNDPRVKLIKRVQDRQDIFYKYISEKKEKEREANRERRRKLKEDFMNMLVELKSTIFSNPKSYLSTTYQQVLPKIENDHRYLNVENEDDRLDYFYSFLDELERKDKEAIKQERKKNMANFHDLLSKKQEQGLIIYRSLWRQIKDKIQNEEEYKALDYCDRLMVWESFISNLELEHYNKKKQRREEKQRLLKEQDDRFWQFLTELKQKRMLNVLSAWKEVKPLLENDERYQCIASQMVELPPYSPRHHGGDSAPRLIEKPRKIFDEYIEYLVNLYKNDKKTFRKIIKELNVEIDENSTFENFKTLIEKDERTKSIDSDNLSILFEEAVDKAKKKRKRSSMDDGTYPPPPPPVDSDDSIMMMHDEGHPHPPPPPPPFEDMYEKSPKQFKTD</sequence>
<dbReference type="Pfam" id="PF25432">
    <property type="entry name" value="FF_PRPF40A"/>
    <property type="match status" value="1"/>
</dbReference>
<dbReference type="SUPFAM" id="SSF81698">
    <property type="entry name" value="FF domain"/>
    <property type="match status" value="4"/>
</dbReference>